<protein>
    <submittedName>
        <fullName evidence="1">Uncharacterized protein</fullName>
    </submittedName>
</protein>
<dbReference type="PANTHER" id="PTHR10775:SF188">
    <property type="entry name" value="TRANSPOSASE-ASSOCIATED DOMAIN-CONTAINING PROTEIN"/>
    <property type="match status" value="1"/>
</dbReference>
<accession>A0AAW2Q1Y1</accession>
<reference evidence="1" key="1">
    <citation type="submission" date="2020-06" db="EMBL/GenBank/DDBJ databases">
        <authorList>
            <person name="Li T."/>
            <person name="Hu X."/>
            <person name="Zhang T."/>
            <person name="Song X."/>
            <person name="Zhang H."/>
            <person name="Dai N."/>
            <person name="Sheng W."/>
            <person name="Hou X."/>
            <person name="Wei L."/>
        </authorList>
    </citation>
    <scope>NUCLEOTIDE SEQUENCE</scope>
    <source>
        <strain evidence="1">G02</strain>
        <tissue evidence="1">Leaf</tissue>
    </source>
</reference>
<dbReference type="PANTHER" id="PTHR10775">
    <property type="entry name" value="OS08G0208400 PROTEIN"/>
    <property type="match status" value="1"/>
</dbReference>
<dbReference type="EMBL" id="JACGWJ010000016">
    <property type="protein sequence ID" value="KAL0361811.1"/>
    <property type="molecule type" value="Genomic_DNA"/>
</dbReference>
<name>A0AAW2Q1Y1_SESRA</name>
<proteinExistence type="predicted"/>
<reference evidence="1" key="2">
    <citation type="journal article" date="2024" name="Plant">
        <title>Genomic evolution and insights into agronomic trait innovations of Sesamum species.</title>
        <authorList>
            <person name="Miao H."/>
            <person name="Wang L."/>
            <person name="Qu L."/>
            <person name="Liu H."/>
            <person name="Sun Y."/>
            <person name="Le M."/>
            <person name="Wang Q."/>
            <person name="Wei S."/>
            <person name="Zheng Y."/>
            <person name="Lin W."/>
            <person name="Duan Y."/>
            <person name="Cao H."/>
            <person name="Xiong S."/>
            <person name="Wang X."/>
            <person name="Wei L."/>
            <person name="Li C."/>
            <person name="Ma Q."/>
            <person name="Ju M."/>
            <person name="Zhao R."/>
            <person name="Li G."/>
            <person name="Mu C."/>
            <person name="Tian Q."/>
            <person name="Mei H."/>
            <person name="Zhang T."/>
            <person name="Gao T."/>
            <person name="Zhang H."/>
        </authorList>
    </citation>
    <scope>NUCLEOTIDE SEQUENCE</scope>
    <source>
        <strain evidence="1">G02</strain>
    </source>
</reference>
<organism evidence="1">
    <name type="scientific">Sesamum radiatum</name>
    <name type="common">Black benniseed</name>
    <dbReference type="NCBI Taxonomy" id="300843"/>
    <lineage>
        <taxon>Eukaryota</taxon>
        <taxon>Viridiplantae</taxon>
        <taxon>Streptophyta</taxon>
        <taxon>Embryophyta</taxon>
        <taxon>Tracheophyta</taxon>
        <taxon>Spermatophyta</taxon>
        <taxon>Magnoliopsida</taxon>
        <taxon>eudicotyledons</taxon>
        <taxon>Gunneridae</taxon>
        <taxon>Pentapetalae</taxon>
        <taxon>asterids</taxon>
        <taxon>lamiids</taxon>
        <taxon>Lamiales</taxon>
        <taxon>Pedaliaceae</taxon>
        <taxon>Sesamum</taxon>
    </lineage>
</organism>
<comment type="caution">
    <text evidence="1">The sequence shown here is derived from an EMBL/GenBank/DDBJ whole genome shotgun (WGS) entry which is preliminary data.</text>
</comment>
<evidence type="ECO:0000313" key="1">
    <source>
        <dbReference type="EMBL" id="KAL0361811.1"/>
    </source>
</evidence>
<gene>
    <name evidence="1" type="ORF">Sradi_3865600</name>
</gene>
<dbReference type="AlphaFoldDB" id="A0AAW2Q1Y1"/>
<sequence>MIFYAARSAFYSSTYNQDGAPNDGTRLCPIDAERSSSYYGRGPYDYVSGLVDEILPHDHILPLDYYNTKKLIKYLGLPTEKIDTCRNGCMLYWKDDIYLEYCKFCGEASYQPIIERNPNGKKTPYAILRYLSLTLCLQRLYAPQVTTLQMKWHANH</sequence>